<dbReference type="AlphaFoldDB" id="E4XIM9"/>
<gene>
    <name evidence="1" type="ORF">GSOID_T00012453001</name>
    <name evidence="2" type="ORF">GSOID_T00020054001</name>
</gene>
<evidence type="ECO:0000313" key="3">
    <source>
        <dbReference type="Proteomes" id="UP000001307"/>
    </source>
</evidence>
<reference evidence="1" key="1">
    <citation type="journal article" date="2010" name="Science">
        <title>Plasticity of animal genome architecture unmasked by rapid evolution of a pelagic tunicate.</title>
        <authorList>
            <person name="Denoeud F."/>
            <person name="Henriet S."/>
            <person name="Mungpakdee S."/>
            <person name="Aury J.M."/>
            <person name="Da Silva C."/>
            <person name="Brinkmann H."/>
            <person name="Mikhaleva J."/>
            <person name="Olsen L.C."/>
            <person name="Jubin C."/>
            <person name="Canestro C."/>
            <person name="Bouquet J.M."/>
            <person name="Danks G."/>
            <person name="Poulain J."/>
            <person name="Campsteijn C."/>
            <person name="Adamski M."/>
            <person name="Cross I."/>
            <person name="Yadetie F."/>
            <person name="Muffato M."/>
            <person name="Louis A."/>
            <person name="Butcher S."/>
            <person name="Tsagkogeorga G."/>
            <person name="Konrad A."/>
            <person name="Singh S."/>
            <person name="Jensen M.F."/>
            <person name="Cong E.H."/>
            <person name="Eikeseth-Otteraa H."/>
            <person name="Noel B."/>
            <person name="Anthouard V."/>
            <person name="Porcel B.M."/>
            <person name="Kachouri-Lafond R."/>
            <person name="Nishino A."/>
            <person name="Ugolini M."/>
            <person name="Chourrout P."/>
            <person name="Nishida H."/>
            <person name="Aasland R."/>
            <person name="Huzurbazar S."/>
            <person name="Westhof E."/>
            <person name="Delsuc F."/>
            <person name="Lehrach H."/>
            <person name="Reinhardt R."/>
            <person name="Weissenbach J."/>
            <person name="Roy S.W."/>
            <person name="Artiguenave F."/>
            <person name="Postlethwait J.H."/>
            <person name="Manak J.R."/>
            <person name="Thompson E.M."/>
            <person name="Jaillon O."/>
            <person name="Du Pasquier L."/>
            <person name="Boudinot P."/>
            <person name="Liberles D.A."/>
            <person name="Volff J.N."/>
            <person name="Philippe H."/>
            <person name="Lenhard B."/>
            <person name="Roest Crollius H."/>
            <person name="Wincker P."/>
            <person name="Chourrout D."/>
        </authorList>
    </citation>
    <scope>NUCLEOTIDE SEQUENCE [LARGE SCALE GENOMIC DNA]</scope>
</reference>
<dbReference type="EMBL" id="FN653055">
    <property type="protein sequence ID" value="CBY10430.1"/>
    <property type="molecule type" value="Genomic_DNA"/>
</dbReference>
<sequence>MKFLALIFVVYTAAKETLVNIEGVPTLKKWNKILEEHDVVVAGYSYCFFAKKSIAKLNDVKLDYAWLQMDKQKASSGKMYNFMKDNYGHGKINVFMNGEAAFTTELALNKVENDEIIAKYISGN</sequence>
<accession>E4XIM9</accession>
<dbReference type="InParanoid" id="E4XIM9"/>
<name>E4XIM9_OIKDI</name>
<dbReference type="OrthoDB" id="10364984at2759"/>
<proteinExistence type="predicted"/>
<protein>
    <submittedName>
        <fullName evidence="1">Uncharacterized protein</fullName>
    </submittedName>
</protein>
<dbReference type="Proteomes" id="UP000011014">
    <property type="component" value="Unassembled WGS sequence"/>
</dbReference>
<evidence type="ECO:0000313" key="1">
    <source>
        <dbReference type="EMBL" id="CBY10430.1"/>
    </source>
</evidence>
<dbReference type="EMBL" id="FN655551">
    <property type="protein sequence ID" value="CBY39484.1"/>
    <property type="molecule type" value="Genomic_DNA"/>
</dbReference>
<dbReference type="Proteomes" id="UP000001307">
    <property type="component" value="Unassembled WGS sequence"/>
</dbReference>
<keyword evidence="3" id="KW-1185">Reference proteome</keyword>
<organism evidence="1">
    <name type="scientific">Oikopleura dioica</name>
    <name type="common">Tunicate</name>
    <dbReference type="NCBI Taxonomy" id="34765"/>
    <lineage>
        <taxon>Eukaryota</taxon>
        <taxon>Metazoa</taxon>
        <taxon>Chordata</taxon>
        <taxon>Tunicata</taxon>
        <taxon>Appendicularia</taxon>
        <taxon>Copelata</taxon>
        <taxon>Oikopleuridae</taxon>
        <taxon>Oikopleura</taxon>
    </lineage>
</organism>
<evidence type="ECO:0000313" key="2">
    <source>
        <dbReference type="EMBL" id="CBY39484.1"/>
    </source>
</evidence>